<dbReference type="PROSITE" id="PS51257">
    <property type="entry name" value="PROKAR_LIPOPROTEIN"/>
    <property type="match status" value="1"/>
</dbReference>
<evidence type="ECO:0000256" key="2">
    <source>
        <dbReference type="SAM" id="SignalP"/>
    </source>
</evidence>
<comment type="caution">
    <text evidence="3">The sequence shown here is derived from an EMBL/GenBank/DDBJ whole genome shotgun (WGS) entry which is preliminary data.</text>
</comment>
<dbReference type="RefSeq" id="WP_146313052.1">
    <property type="nucleotide sequence ID" value="NZ_VOHE01000006.1"/>
</dbReference>
<dbReference type="Pfam" id="PF04314">
    <property type="entry name" value="PCuAC"/>
    <property type="match status" value="1"/>
</dbReference>
<evidence type="ECO:0000313" key="4">
    <source>
        <dbReference type="Proteomes" id="UP000315949"/>
    </source>
</evidence>
<sequence>MKTTIFRAAALALLLAGCGQHGQQAPHLEGQAPDRATHADHPQAARDGHGQHEGRGRHWLAGDLEVSAAWSRAIPPAAPVAGGYLAIRNHGGEDDRLVEVRSDAAQRVEIHEVRHEDGMARMRPLPDGLPLPAGEAVELRPGGYHLMFIGPGDGFVAGRSVAATLVFERAGELAVEFEVRAIAAQSPAGGHEHH</sequence>
<dbReference type="InterPro" id="IPR058248">
    <property type="entry name" value="Lxx211020-like"/>
</dbReference>
<evidence type="ECO:0000256" key="1">
    <source>
        <dbReference type="SAM" id="MobiDB-lite"/>
    </source>
</evidence>
<evidence type="ECO:0000313" key="3">
    <source>
        <dbReference type="EMBL" id="TWT17932.1"/>
    </source>
</evidence>
<feature type="region of interest" description="Disordered" evidence="1">
    <location>
        <begin position="22"/>
        <end position="56"/>
    </location>
</feature>
<dbReference type="EMBL" id="VOHE01000006">
    <property type="protein sequence ID" value="TWT17932.1"/>
    <property type="molecule type" value="Genomic_DNA"/>
</dbReference>
<feature type="chain" id="PRO_5022719132" evidence="2">
    <location>
        <begin position="23"/>
        <end position="194"/>
    </location>
</feature>
<dbReference type="OrthoDB" id="9796962at2"/>
<dbReference type="AlphaFoldDB" id="A0A5C5TXE0"/>
<accession>A0A5C5TXE0</accession>
<dbReference type="PANTHER" id="PTHR36302:SF1">
    <property type="entry name" value="COPPER CHAPERONE PCU(A)C"/>
    <property type="match status" value="1"/>
</dbReference>
<feature type="signal peptide" evidence="2">
    <location>
        <begin position="1"/>
        <end position="22"/>
    </location>
</feature>
<proteinExistence type="predicted"/>
<gene>
    <name evidence="3" type="ORF">FQY79_11465</name>
</gene>
<feature type="compositionally biased region" description="Basic and acidic residues" evidence="1">
    <location>
        <begin position="35"/>
        <end position="56"/>
    </location>
</feature>
<reference evidence="3 4" key="1">
    <citation type="submission" date="2019-07" db="EMBL/GenBank/DDBJ databases">
        <title>Luteimonas sp. YD-1 nov., isolated from acidic soil.</title>
        <authorList>
            <person name="Zhou J."/>
        </authorList>
    </citation>
    <scope>NUCLEOTIDE SEQUENCE [LARGE SCALE GENOMIC DNA]</scope>
    <source>
        <strain evidence="3 4">YD-1</strain>
    </source>
</reference>
<protein>
    <submittedName>
        <fullName evidence="3">Copper chaperone PCu(A)C</fullName>
    </submittedName>
</protein>
<keyword evidence="4" id="KW-1185">Reference proteome</keyword>
<dbReference type="Gene3D" id="2.60.40.1890">
    <property type="entry name" value="PCu(A)C copper chaperone"/>
    <property type="match status" value="1"/>
</dbReference>
<dbReference type="InterPro" id="IPR007410">
    <property type="entry name" value="LpqE-like"/>
</dbReference>
<dbReference type="InterPro" id="IPR036182">
    <property type="entry name" value="PCuAC_sf"/>
</dbReference>
<name>A0A5C5TXE0_9GAMM</name>
<dbReference type="PANTHER" id="PTHR36302">
    <property type="entry name" value="BLR7088 PROTEIN"/>
    <property type="match status" value="1"/>
</dbReference>
<organism evidence="3 4">
    <name type="scientific">Luteimonas wenzhouensis</name>
    <dbReference type="NCBI Taxonomy" id="2599615"/>
    <lineage>
        <taxon>Bacteria</taxon>
        <taxon>Pseudomonadati</taxon>
        <taxon>Pseudomonadota</taxon>
        <taxon>Gammaproteobacteria</taxon>
        <taxon>Lysobacterales</taxon>
        <taxon>Lysobacteraceae</taxon>
        <taxon>Luteimonas</taxon>
    </lineage>
</organism>
<dbReference type="SUPFAM" id="SSF110087">
    <property type="entry name" value="DR1885-like metal-binding protein"/>
    <property type="match status" value="1"/>
</dbReference>
<dbReference type="Proteomes" id="UP000315949">
    <property type="component" value="Unassembled WGS sequence"/>
</dbReference>
<keyword evidence="2" id="KW-0732">Signal</keyword>